<keyword evidence="2" id="KW-1185">Reference proteome</keyword>
<proteinExistence type="predicted"/>
<comment type="caution">
    <text evidence="1">The sequence shown here is derived from an EMBL/GenBank/DDBJ whole genome shotgun (WGS) entry which is preliminary data.</text>
</comment>
<dbReference type="PANTHER" id="PTHR35763">
    <property type="entry name" value="COMPLEX 1 LYR-LIKE PROTEIN"/>
    <property type="match status" value="1"/>
</dbReference>
<gene>
    <name evidence="1" type="ORF">PPROV_000179000</name>
</gene>
<dbReference type="EMBL" id="BNJQ01000004">
    <property type="protein sequence ID" value="GHP03035.1"/>
    <property type="molecule type" value="Genomic_DNA"/>
</dbReference>
<dbReference type="PANTHER" id="PTHR35763:SF1">
    <property type="entry name" value="OS11G0133900 PROTEIN"/>
    <property type="match status" value="1"/>
</dbReference>
<organism evidence="1 2">
    <name type="scientific">Pycnococcus provasolii</name>
    <dbReference type="NCBI Taxonomy" id="41880"/>
    <lineage>
        <taxon>Eukaryota</taxon>
        <taxon>Viridiplantae</taxon>
        <taxon>Chlorophyta</taxon>
        <taxon>Pseudoscourfieldiophyceae</taxon>
        <taxon>Pseudoscourfieldiales</taxon>
        <taxon>Pycnococcaceae</taxon>
        <taxon>Pycnococcus</taxon>
    </lineage>
</organism>
<dbReference type="Proteomes" id="UP000660262">
    <property type="component" value="Unassembled WGS sequence"/>
</dbReference>
<name>A0A830H7R5_9CHLO</name>
<dbReference type="AlphaFoldDB" id="A0A830H7R5"/>
<evidence type="ECO:0000313" key="2">
    <source>
        <dbReference type="Proteomes" id="UP000660262"/>
    </source>
</evidence>
<dbReference type="OrthoDB" id="549775at2759"/>
<evidence type="ECO:0000313" key="1">
    <source>
        <dbReference type="EMBL" id="GHP03035.1"/>
    </source>
</evidence>
<reference evidence="1" key="1">
    <citation type="submission" date="2020-10" db="EMBL/GenBank/DDBJ databases">
        <title>Unveiling of a novel bifunctional photoreceptor, Dualchrome1, isolated from a cosmopolitan green alga.</title>
        <authorList>
            <person name="Suzuki S."/>
            <person name="Kawachi M."/>
        </authorList>
    </citation>
    <scope>NUCLEOTIDE SEQUENCE</scope>
    <source>
        <strain evidence="1">NIES 2893</strain>
    </source>
</reference>
<protein>
    <submittedName>
        <fullName evidence="1">Uncharacterized protein</fullName>
    </submittedName>
</protein>
<accession>A0A830H7R5</accession>
<sequence>MDAAALSRSSLRTLLRAVDRYVSRAHGNDAFRTFLLDSFRRGGKPGEKEAPPAAADGSARTAVEYATLLDAVHEHKNLLISYNISTDKYATRKQQLGNVAGSVGLQMPKEYQED</sequence>